<comment type="caution">
    <text evidence="2">The sequence shown here is derived from an EMBL/GenBank/DDBJ whole genome shotgun (WGS) entry which is preliminary data.</text>
</comment>
<protein>
    <submittedName>
        <fullName evidence="2">E2 SUMO-conjugating protein ubc9, variant 2</fullName>
    </submittedName>
</protein>
<dbReference type="AlphaFoldDB" id="A0AAD5MCN9"/>
<keyword evidence="3" id="KW-1185">Reference proteome</keyword>
<dbReference type="InterPro" id="IPR016135">
    <property type="entry name" value="UBQ-conjugating_enzyme/RWD"/>
</dbReference>
<dbReference type="PROSITE" id="PS50127">
    <property type="entry name" value="UBC_2"/>
    <property type="match status" value="1"/>
</dbReference>
<dbReference type="EMBL" id="JAHQIW010002730">
    <property type="protein sequence ID" value="KAJ1356160.1"/>
    <property type="molecule type" value="Genomic_DNA"/>
</dbReference>
<evidence type="ECO:0000313" key="3">
    <source>
        <dbReference type="Proteomes" id="UP001196413"/>
    </source>
</evidence>
<dbReference type="Pfam" id="PF00179">
    <property type="entry name" value="UQ_con"/>
    <property type="match status" value="1"/>
</dbReference>
<sequence>MAGVSFESTYLNVWPVLFIVTAVFCHDEILDFSNMARIAAGRLAEERKAWRKDHPFGFIAKPVKKKADGTLNLFDWECAIPGKKDTIWKGGLYKV</sequence>
<evidence type="ECO:0000313" key="2">
    <source>
        <dbReference type="EMBL" id="KAJ1356160.1"/>
    </source>
</evidence>
<proteinExistence type="predicted"/>
<gene>
    <name evidence="2" type="primary">UBC9_1</name>
    <name evidence="2" type="ORF">KIN20_013823</name>
</gene>
<dbReference type="SUPFAM" id="SSF54495">
    <property type="entry name" value="UBC-like"/>
    <property type="match status" value="1"/>
</dbReference>
<dbReference type="Proteomes" id="UP001196413">
    <property type="component" value="Unassembled WGS sequence"/>
</dbReference>
<accession>A0AAD5MCN9</accession>
<feature type="domain" description="UBC core" evidence="1">
    <location>
        <begin position="38"/>
        <end position="95"/>
    </location>
</feature>
<dbReference type="InterPro" id="IPR000608">
    <property type="entry name" value="UBC"/>
</dbReference>
<reference evidence="2" key="1">
    <citation type="submission" date="2021-06" db="EMBL/GenBank/DDBJ databases">
        <title>Parelaphostrongylus tenuis whole genome reference sequence.</title>
        <authorList>
            <person name="Garwood T.J."/>
            <person name="Larsen P.A."/>
            <person name="Fountain-Jones N.M."/>
            <person name="Garbe J.R."/>
            <person name="Macchietto M.G."/>
            <person name="Kania S.A."/>
            <person name="Gerhold R.W."/>
            <person name="Richards J.E."/>
            <person name="Wolf T.M."/>
        </authorList>
    </citation>
    <scope>NUCLEOTIDE SEQUENCE</scope>
    <source>
        <strain evidence="2">MNPRO001-30</strain>
        <tissue evidence="2">Meninges</tissue>
    </source>
</reference>
<name>A0AAD5MCN9_PARTN</name>
<organism evidence="2 3">
    <name type="scientific">Parelaphostrongylus tenuis</name>
    <name type="common">Meningeal worm</name>
    <dbReference type="NCBI Taxonomy" id="148309"/>
    <lineage>
        <taxon>Eukaryota</taxon>
        <taxon>Metazoa</taxon>
        <taxon>Ecdysozoa</taxon>
        <taxon>Nematoda</taxon>
        <taxon>Chromadorea</taxon>
        <taxon>Rhabditida</taxon>
        <taxon>Rhabditina</taxon>
        <taxon>Rhabditomorpha</taxon>
        <taxon>Strongyloidea</taxon>
        <taxon>Metastrongylidae</taxon>
        <taxon>Parelaphostrongylus</taxon>
    </lineage>
</organism>
<dbReference type="Gene3D" id="3.10.110.10">
    <property type="entry name" value="Ubiquitin Conjugating Enzyme"/>
    <property type="match status" value="1"/>
</dbReference>
<evidence type="ECO:0000259" key="1">
    <source>
        <dbReference type="PROSITE" id="PS50127"/>
    </source>
</evidence>